<evidence type="ECO:0000256" key="1">
    <source>
        <dbReference type="ARBA" id="ARBA00004141"/>
    </source>
</evidence>
<dbReference type="GO" id="GO:0022857">
    <property type="term" value="F:transmembrane transporter activity"/>
    <property type="evidence" value="ECO:0007669"/>
    <property type="project" value="InterPro"/>
</dbReference>
<keyword evidence="4" id="KW-0571">Peptide transport</keyword>
<proteinExistence type="inferred from homology"/>
<accession>A0A7M7JKW6</accession>
<dbReference type="KEGG" id="vde:111247164"/>
<dbReference type="GO" id="GO:0015833">
    <property type="term" value="P:peptide transport"/>
    <property type="evidence" value="ECO:0007669"/>
    <property type="project" value="UniProtKB-KW"/>
</dbReference>
<feature type="transmembrane region" description="Helical" evidence="8">
    <location>
        <begin position="588"/>
        <end position="607"/>
    </location>
</feature>
<feature type="transmembrane region" description="Helical" evidence="8">
    <location>
        <begin position="90"/>
        <end position="111"/>
    </location>
</feature>
<feature type="transmembrane region" description="Helical" evidence="8">
    <location>
        <begin position="464"/>
        <end position="481"/>
    </location>
</feature>
<dbReference type="AlphaFoldDB" id="A0A7M7JKW6"/>
<dbReference type="GO" id="GO:0016020">
    <property type="term" value="C:membrane"/>
    <property type="evidence" value="ECO:0007669"/>
    <property type="project" value="UniProtKB-SubCell"/>
</dbReference>
<dbReference type="Gene3D" id="1.20.1250.20">
    <property type="entry name" value="MFS general substrate transporter like domains"/>
    <property type="match status" value="1"/>
</dbReference>
<dbReference type="OMA" id="CTNDGTV"/>
<comment type="similarity">
    <text evidence="2">Belongs to the major facilitator superfamily. Proton-dependent oligopeptide transporter (POT/PTR) (TC 2.A.17) family.</text>
</comment>
<dbReference type="RefSeq" id="XP_022653524.1">
    <property type="nucleotide sequence ID" value="XM_022797789.1"/>
</dbReference>
<evidence type="ECO:0000256" key="7">
    <source>
        <dbReference type="SAM" id="MobiDB-lite"/>
    </source>
</evidence>
<evidence type="ECO:0000313" key="9">
    <source>
        <dbReference type="EnsemblMetazoa" id="XP_022653524"/>
    </source>
</evidence>
<feature type="transmembrane region" description="Helical" evidence="8">
    <location>
        <begin position="550"/>
        <end position="576"/>
    </location>
</feature>
<dbReference type="Proteomes" id="UP000594260">
    <property type="component" value="Unplaced"/>
</dbReference>
<organism evidence="9 10">
    <name type="scientific">Varroa destructor</name>
    <name type="common">Honeybee mite</name>
    <dbReference type="NCBI Taxonomy" id="109461"/>
    <lineage>
        <taxon>Eukaryota</taxon>
        <taxon>Metazoa</taxon>
        <taxon>Ecdysozoa</taxon>
        <taxon>Arthropoda</taxon>
        <taxon>Chelicerata</taxon>
        <taxon>Arachnida</taxon>
        <taxon>Acari</taxon>
        <taxon>Parasitiformes</taxon>
        <taxon>Mesostigmata</taxon>
        <taxon>Gamasina</taxon>
        <taxon>Dermanyssoidea</taxon>
        <taxon>Varroidae</taxon>
        <taxon>Varroa</taxon>
    </lineage>
</organism>
<feature type="transmembrane region" description="Helical" evidence="8">
    <location>
        <begin position="51"/>
        <end position="78"/>
    </location>
</feature>
<dbReference type="PANTHER" id="PTHR11654">
    <property type="entry name" value="OLIGOPEPTIDE TRANSPORTER-RELATED"/>
    <property type="match status" value="1"/>
</dbReference>
<dbReference type="SUPFAM" id="SSF103473">
    <property type="entry name" value="MFS general substrate transporter"/>
    <property type="match status" value="1"/>
</dbReference>
<evidence type="ECO:0000313" key="10">
    <source>
        <dbReference type="Proteomes" id="UP000594260"/>
    </source>
</evidence>
<comment type="subcellular location">
    <subcellularLocation>
        <location evidence="1">Membrane</location>
        <topology evidence="1">Multi-pass membrane protein</topology>
    </subcellularLocation>
</comment>
<keyword evidence="10" id="KW-1185">Reference proteome</keyword>
<evidence type="ECO:0000256" key="6">
    <source>
        <dbReference type="ARBA" id="ARBA00023136"/>
    </source>
</evidence>
<evidence type="ECO:0000256" key="4">
    <source>
        <dbReference type="ARBA" id="ARBA00022856"/>
    </source>
</evidence>
<dbReference type="Pfam" id="PF00854">
    <property type="entry name" value="PTR2"/>
    <property type="match status" value="1"/>
</dbReference>
<dbReference type="InterPro" id="IPR000109">
    <property type="entry name" value="POT_fam"/>
</dbReference>
<feature type="transmembrane region" description="Helical" evidence="8">
    <location>
        <begin position="517"/>
        <end position="538"/>
    </location>
</feature>
<dbReference type="EnsemblMetazoa" id="XM_022797789">
    <property type="protein sequence ID" value="XP_022653524"/>
    <property type="gene ID" value="LOC111247164"/>
</dbReference>
<feature type="region of interest" description="Disordered" evidence="7">
    <location>
        <begin position="1"/>
        <end position="25"/>
    </location>
</feature>
<keyword evidence="4" id="KW-0653">Protein transport</keyword>
<evidence type="ECO:0000256" key="3">
    <source>
        <dbReference type="ARBA" id="ARBA00022692"/>
    </source>
</evidence>
<feature type="transmembrane region" description="Helical" evidence="8">
    <location>
        <begin position="375"/>
        <end position="393"/>
    </location>
</feature>
<feature type="transmembrane region" description="Helical" evidence="8">
    <location>
        <begin position="260"/>
        <end position="279"/>
    </location>
</feature>
<keyword evidence="5 8" id="KW-1133">Transmembrane helix</keyword>
<feature type="compositionally biased region" description="Polar residues" evidence="7">
    <location>
        <begin position="1"/>
        <end position="22"/>
    </location>
</feature>
<feature type="transmembrane region" description="Helical" evidence="8">
    <location>
        <begin position="220"/>
        <end position="239"/>
    </location>
</feature>
<name>A0A7M7JKW6_VARDE</name>
<keyword evidence="3 8" id="KW-0812">Transmembrane</keyword>
<dbReference type="OrthoDB" id="205993at2759"/>
<dbReference type="InterPro" id="IPR036259">
    <property type="entry name" value="MFS_trans_sf"/>
</dbReference>
<feature type="transmembrane region" description="Helical" evidence="8">
    <location>
        <begin position="118"/>
        <end position="139"/>
    </location>
</feature>
<evidence type="ECO:0000256" key="5">
    <source>
        <dbReference type="ARBA" id="ARBA00022989"/>
    </source>
</evidence>
<protein>
    <submittedName>
        <fullName evidence="9">Uncharacterized protein</fullName>
    </submittedName>
</protein>
<feature type="transmembrane region" description="Helical" evidence="8">
    <location>
        <begin position="291"/>
        <end position="313"/>
    </location>
</feature>
<feature type="transmembrane region" description="Helical" evidence="8">
    <location>
        <begin position="421"/>
        <end position="443"/>
    </location>
</feature>
<dbReference type="GeneID" id="111247164"/>
<keyword evidence="4" id="KW-0813">Transport</keyword>
<evidence type="ECO:0000256" key="2">
    <source>
        <dbReference type="ARBA" id="ARBA00005982"/>
    </source>
</evidence>
<keyword evidence="6 8" id="KW-0472">Membrane</keyword>
<dbReference type="InParanoid" id="A0A7M7JKW6"/>
<reference evidence="9" key="1">
    <citation type="submission" date="2021-01" db="UniProtKB">
        <authorList>
            <consortium name="EnsemblMetazoa"/>
        </authorList>
    </citation>
    <scope>IDENTIFICATION</scope>
</reference>
<sequence length="621" mass="68838">MPITQNSGQRSSVSDEGDTTSLNDEHEQSMVINGDRIPVAFVQRLRRRKMLACAAILFTVFAERVAFYALAGNLYLFLNHHPLAWTSQDAMMALLVFTGTTFVGAFCTGYLGDACGRFKIILVSLLVYILGLVAFVTIAQYQNSDGGDFIGLCRITDNNQSTVTRKHLFNLSDQDDVWLAPLSENEYVENTAYTFHAADTPAVNAQVEHHGAQMQCGTTIYALLVIIGLASSGIKANIVPFGAEQVKQESRTAVRSYFTIYYWVVNLAAFLSILVLAYIQQSTAGGFGLGYVIPTVVLVISVILFWVAHSLYVRENPEHPVLYSIIQVMIEAWQQNRVMGGRRGLAGRQWLDAAKIEFGGRFDNELVEDVKQLKFVVGVFALLIPYWVLYFQMQTSFQEQGLHMRLLPTSMLQPINSKQEFTIPTAWLTLFNVIFVILSVPIFERCVYPQLERRQRSPSTSLRILVGLICAAAAMLCAGGVEVHRLQLVRNNETIIQVIDGTEYVAADMWVFWQIPAYSFVGLSEILASISAVELAYSHAPVSMQGVVMGLFYLSTGLGCFFGSFLLSIVSPYWLAGNSPNSSRLDNYLGLLAAIEGGSAIVFYFCVVRGSGSRPLRSTYA</sequence>
<evidence type="ECO:0000256" key="8">
    <source>
        <dbReference type="SAM" id="Phobius"/>
    </source>
</evidence>